<dbReference type="OrthoDB" id="9811395at2"/>
<organism evidence="8 9">
    <name type="scientific">Hymenobacter nivis</name>
    <dbReference type="NCBI Taxonomy" id="1850093"/>
    <lineage>
        <taxon>Bacteria</taxon>
        <taxon>Pseudomonadati</taxon>
        <taxon>Bacteroidota</taxon>
        <taxon>Cytophagia</taxon>
        <taxon>Cytophagales</taxon>
        <taxon>Hymenobacteraceae</taxon>
        <taxon>Hymenobacter</taxon>
    </lineage>
</organism>
<protein>
    <submittedName>
        <fullName evidence="8">Cytochrome C6</fullName>
    </submittedName>
</protein>
<evidence type="ECO:0000256" key="4">
    <source>
        <dbReference type="ARBA" id="ARBA00022982"/>
    </source>
</evidence>
<dbReference type="KEGG" id="hnv:DDQ68_17655"/>
<gene>
    <name evidence="8" type="ORF">DDQ68_17655</name>
</gene>
<evidence type="ECO:0000256" key="6">
    <source>
        <dbReference type="PROSITE-ProRule" id="PRU00433"/>
    </source>
</evidence>
<evidence type="ECO:0000313" key="9">
    <source>
        <dbReference type="Proteomes" id="UP000245999"/>
    </source>
</evidence>
<dbReference type="Proteomes" id="UP000245999">
    <property type="component" value="Chromosome"/>
</dbReference>
<dbReference type="Pfam" id="PF13442">
    <property type="entry name" value="Cytochrome_CBB3"/>
    <property type="match status" value="1"/>
</dbReference>
<accession>A0A2Z3GJS7</accession>
<dbReference type="InterPro" id="IPR009056">
    <property type="entry name" value="Cyt_c-like_dom"/>
</dbReference>
<name>A0A2Z3GJS7_9BACT</name>
<dbReference type="Gene3D" id="1.10.760.10">
    <property type="entry name" value="Cytochrome c-like domain"/>
    <property type="match status" value="1"/>
</dbReference>
<keyword evidence="3 6" id="KW-0479">Metal-binding</keyword>
<dbReference type="InterPro" id="IPR008168">
    <property type="entry name" value="Cyt_C_IC"/>
</dbReference>
<feature type="domain" description="Cytochrome c" evidence="7">
    <location>
        <begin position="44"/>
        <end position="119"/>
    </location>
</feature>
<proteinExistence type="predicted"/>
<dbReference type="PROSITE" id="PS51007">
    <property type="entry name" value="CYTC"/>
    <property type="match status" value="1"/>
</dbReference>
<sequence length="119" mass="12784">MRQRSAEACRRADLCGRNLCYGRMMFRLLLPVLLGAPAVLRAAPPVPPGQALFQQNCARCHGANGKLGLNGAHDLTKSNLNAFGRTYLVTNGLGKMPAFKTKLSAAQVAQVVAYSQTLK</sequence>
<keyword evidence="9" id="KW-1185">Reference proteome</keyword>
<dbReference type="InterPro" id="IPR036909">
    <property type="entry name" value="Cyt_c-like_dom_sf"/>
</dbReference>
<dbReference type="EMBL" id="CP029145">
    <property type="protein sequence ID" value="AWM34449.1"/>
    <property type="molecule type" value="Genomic_DNA"/>
</dbReference>
<reference evidence="9" key="1">
    <citation type="submission" date="2018-04" db="EMBL/GenBank/DDBJ databases">
        <title>Complete genome of Antarctic heterotrophic bacterium Hymenobacter nivis.</title>
        <authorList>
            <person name="Terashima M."/>
        </authorList>
    </citation>
    <scope>NUCLEOTIDE SEQUENCE [LARGE SCALE GENOMIC DNA]</scope>
    <source>
        <strain evidence="9">NBRC 111535</strain>
    </source>
</reference>
<keyword evidence="4" id="KW-0249">Electron transport</keyword>
<evidence type="ECO:0000313" key="8">
    <source>
        <dbReference type="EMBL" id="AWM34449.1"/>
    </source>
</evidence>
<dbReference type="GO" id="GO:0005506">
    <property type="term" value="F:iron ion binding"/>
    <property type="evidence" value="ECO:0007669"/>
    <property type="project" value="InterPro"/>
</dbReference>
<evidence type="ECO:0000256" key="2">
    <source>
        <dbReference type="ARBA" id="ARBA00022617"/>
    </source>
</evidence>
<dbReference type="GO" id="GO:0020037">
    <property type="term" value="F:heme binding"/>
    <property type="evidence" value="ECO:0007669"/>
    <property type="project" value="InterPro"/>
</dbReference>
<evidence type="ECO:0000256" key="5">
    <source>
        <dbReference type="ARBA" id="ARBA00023004"/>
    </source>
</evidence>
<keyword evidence="1" id="KW-0813">Transport</keyword>
<evidence type="ECO:0000256" key="3">
    <source>
        <dbReference type="ARBA" id="ARBA00022723"/>
    </source>
</evidence>
<keyword evidence="2 6" id="KW-0349">Heme</keyword>
<evidence type="ECO:0000256" key="1">
    <source>
        <dbReference type="ARBA" id="ARBA00022448"/>
    </source>
</evidence>
<evidence type="ECO:0000259" key="7">
    <source>
        <dbReference type="PROSITE" id="PS51007"/>
    </source>
</evidence>
<dbReference type="SUPFAM" id="SSF46626">
    <property type="entry name" value="Cytochrome c"/>
    <property type="match status" value="1"/>
</dbReference>
<dbReference type="PRINTS" id="PR00605">
    <property type="entry name" value="CYTCHROMECIC"/>
</dbReference>
<dbReference type="GO" id="GO:0009055">
    <property type="term" value="F:electron transfer activity"/>
    <property type="evidence" value="ECO:0007669"/>
    <property type="project" value="InterPro"/>
</dbReference>
<keyword evidence="5 6" id="KW-0408">Iron</keyword>
<dbReference type="AlphaFoldDB" id="A0A2Z3GJS7"/>